<dbReference type="InterPro" id="IPR029063">
    <property type="entry name" value="SAM-dependent_MTases_sf"/>
</dbReference>
<sequence>MATGKSRPVDRTADEACWLAAAAADIPIGTQWDEGEHQGAEPASMPSLVASMLDDLQAEPGMRVLEQGTGTGWTAALLAHRLGDANVTTPEIRHLIGTLFRRPTAPPNRLLAWSTWRRLHQAQARCCHYRRRGV</sequence>
<comment type="caution">
    <text evidence="1">The sequence shown here is derived from an EMBL/GenBank/DDBJ whole genome shotgun (WGS) entry which is preliminary data.</text>
</comment>
<proteinExistence type="predicted"/>
<dbReference type="Proteomes" id="UP001596067">
    <property type="component" value="Unassembled WGS sequence"/>
</dbReference>
<evidence type="ECO:0000313" key="1">
    <source>
        <dbReference type="EMBL" id="MFC5888106.1"/>
    </source>
</evidence>
<dbReference type="RefSeq" id="WP_345329103.1">
    <property type="nucleotide sequence ID" value="NZ_BAAAVH010000069.1"/>
</dbReference>
<organism evidence="1 2">
    <name type="scientific">Kitasatospora aburaviensis</name>
    <dbReference type="NCBI Taxonomy" id="67265"/>
    <lineage>
        <taxon>Bacteria</taxon>
        <taxon>Bacillati</taxon>
        <taxon>Actinomycetota</taxon>
        <taxon>Actinomycetes</taxon>
        <taxon>Kitasatosporales</taxon>
        <taxon>Streptomycetaceae</taxon>
        <taxon>Kitasatospora</taxon>
    </lineage>
</organism>
<reference evidence="2" key="1">
    <citation type="journal article" date="2019" name="Int. J. Syst. Evol. Microbiol.">
        <title>The Global Catalogue of Microorganisms (GCM) 10K type strain sequencing project: providing services to taxonomists for standard genome sequencing and annotation.</title>
        <authorList>
            <consortium name="The Broad Institute Genomics Platform"/>
            <consortium name="The Broad Institute Genome Sequencing Center for Infectious Disease"/>
            <person name="Wu L."/>
            <person name="Ma J."/>
        </authorList>
    </citation>
    <scope>NUCLEOTIDE SEQUENCE [LARGE SCALE GENOMIC DNA]</scope>
    <source>
        <strain evidence="2">CGMCC 4.1469</strain>
    </source>
</reference>
<evidence type="ECO:0000313" key="2">
    <source>
        <dbReference type="Proteomes" id="UP001596067"/>
    </source>
</evidence>
<accession>A0ABW1F144</accession>
<name>A0ABW1F144_9ACTN</name>
<dbReference type="SUPFAM" id="SSF53335">
    <property type="entry name" value="S-adenosyl-L-methionine-dependent methyltransferases"/>
    <property type="match status" value="1"/>
</dbReference>
<gene>
    <name evidence="1" type="ORF">ACFP0N_24365</name>
</gene>
<evidence type="ECO:0008006" key="3">
    <source>
        <dbReference type="Google" id="ProtNLM"/>
    </source>
</evidence>
<dbReference type="EMBL" id="JBHSOD010000035">
    <property type="protein sequence ID" value="MFC5888106.1"/>
    <property type="molecule type" value="Genomic_DNA"/>
</dbReference>
<dbReference type="Pfam" id="PF01135">
    <property type="entry name" value="PCMT"/>
    <property type="match status" value="1"/>
</dbReference>
<dbReference type="Gene3D" id="3.40.50.150">
    <property type="entry name" value="Vaccinia Virus protein VP39"/>
    <property type="match status" value="1"/>
</dbReference>
<protein>
    <recommendedName>
        <fullName evidence="3">Protein-L-isoaspartate O-methyltransferase</fullName>
    </recommendedName>
</protein>
<keyword evidence="2" id="KW-1185">Reference proteome</keyword>